<dbReference type="SMART" id="SM00490">
    <property type="entry name" value="HELICc"/>
    <property type="match status" value="1"/>
</dbReference>
<dbReference type="InterPro" id="IPR014001">
    <property type="entry name" value="Helicase_ATP-bd"/>
</dbReference>
<evidence type="ECO:0000256" key="6">
    <source>
        <dbReference type="ARBA" id="ARBA00047984"/>
    </source>
</evidence>
<dbReference type="GO" id="GO:0016787">
    <property type="term" value="F:hydrolase activity"/>
    <property type="evidence" value="ECO:0007669"/>
    <property type="project" value="UniProtKB-KW"/>
</dbReference>
<comment type="catalytic activity">
    <reaction evidence="6">
        <text>ATP + H2O = ADP + phosphate + H(+)</text>
        <dbReference type="Rhea" id="RHEA:13065"/>
        <dbReference type="ChEBI" id="CHEBI:15377"/>
        <dbReference type="ChEBI" id="CHEBI:15378"/>
        <dbReference type="ChEBI" id="CHEBI:30616"/>
        <dbReference type="ChEBI" id="CHEBI:43474"/>
        <dbReference type="ChEBI" id="CHEBI:456216"/>
        <dbReference type="EC" id="3.6.4.13"/>
    </reaction>
</comment>
<dbReference type="STRING" id="94208.A0A2S4KWQ9"/>
<dbReference type="GO" id="GO:0003724">
    <property type="term" value="F:RNA helicase activity"/>
    <property type="evidence" value="ECO:0007669"/>
    <property type="project" value="UniProtKB-EC"/>
</dbReference>
<dbReference type="InterPro" id="IPR011545">
    <property type="entry name" value="DEAD/DEAH_box_helicase_dom"/>
</dbReference>
<dbReference type="PROSITE" id="PS51192">
    <property type="entry name" value="HELICASE_ATP_BIND_1"/>
    <property type="match status" value="1"/>
</dbReference>
<dbReference type="SMART" id="SM00487">
    <property type="entry name" value="DEXDc"/>
    <property type="match status" value="1"/>
</dbReference>
<dbReference type="InterPro" id="IPR000629">
    <property type="entry name" value="RNA-helicase_DEAD-box_CS"/>
</dbReference>
<feature type="region of interest" description="Disordered" evidence="9">
    <location>
        <begin position="1"/>
        <end position="51"/>
    </location>
</feature>
<dbReference type="GO" id="GO:0005524">
    <property type="term" value="F:ATP binding"/>
    <property type="evidence" value="ECO:0007669"/>
    <property type="project" value="UniProtKB-KW"/>
</dbReference>
<dbReference type="AlphaFoldDB" id="A0A2S4KWQ9"/>
<keyword evidence="5 8" id="KW-0067">ATP-binding</keyword>
<keyword evidence="14" id="KW-1185">Reference proteome</keyword>
<name>A0A2S4KWQ9_9HYPO</name>
<dbReference type="PROSITE" id="PS00039">
    <property type="entry name" value="DEAD_ATP_HELICASE"/>
    <property type="match status" value="1"/>
</dbReference>
<keyword evidence="3 8" id="KW-0378">Hydrolase</keyword>
<dbReference type="GO" id="GO:0003676">
    <property type="term" value="F:nucleic acid binding"/>
    <property type="evidence" value="ECO:0007669"/>
    <property type="project" value="InterPro"/>
</dbReference>
<evidence type="ECO:0000256" key="1">
    <source>
        <dbReference type="ARBA" id="ARBA00012552"/>
    </source>
</evidence>
<evidence type="ECO:0000259" key="12">
    <source>
        <dbReference type="PROSITE" id="PS51195"/>
    </source>
</evidence>
<evidence type="ECO:0000256" key="8">
    <source>
        <dbReference type="RuleBase" id="RU000492"/>
    </source>
</evidence>
<dbReference type="CDD" id="cd17963">
    <property type="entry name" value="DEADc_DDX19_DDX25"/>
    <property type="match status" value="1"/>
</dbReference>
<comment type="similarity">
    <text evidence="8">Belongs to the DEAD box helicase family.</text>
</comment>
<dbReference type="Proteomes" id="UP000237481">
    <property type="component" value="Unassembled WGS sequence"/>
</dbReference>
<feature type="short sequence motif" description="Q motif" evidence="7">
    <location>
        <begin position="95"/>
        <end position="123"/>
    </location>
</feature>
<evidence type="ECO:0000256" key="2">
    <source>
        <dbReference type="ARBA" id="ARBA00022741"/>
    </source>
</evidence>
<dbReference type="InterPro" id="IPR014014">
    <property type="entry name" value="RNA_helicase_DEAD_Q_motif"/>
</dbReference>
<evidence type="ECO:0000259" key="11">
    <source>
        <dbReference type="PROSITE" id="PS51194"/>
    </source>
</evidence>
<feature type="domain" description="Helicase ATP-binding" evidence="10">
    <location>
        <begin position="128"/>
        <end position="297"/>
    </location>
</feature>
<dbReference type="InterPro" id="IPR027417">
    <property type="entry name" value="P-loop_NTPase"/>
</dbReference>
<dbReference type="InterPro" id="IPR001650">
    <property type="entry name" value="Helicase_C-like"/>
</dbReference>
<keyword evidence="2 8" id="KW-0547">Nucleotide-binding</keyword>
<dbReference type="EC" id="3.6.4.13" evidence="1"/>
<dbReference type="SUPFAM" id="SSF52540">
    <property type="entry name" value="P-loop containing nucleoside triphosphate hydrolases"/>
    <property type="match status" value="1"/>
</dbReference>
<dbReference type="PROSITE" id="PS51195">
    <property type="entry name" value="Q_MOTIF"/>
    <property type="match status" value="1"/>
</dbReference>
<dbReference type="PROSITE" id="PS51194">
    <property type="entry name" value="HELICASE_CTER"/>
    <property type="match status" value="1"/>
</dbReference>
<evidence type="ECO:0000313" key="14">
    <source>
        <dbReference type="Proteomes" id="UP000237481"/>
    </source>
</evidence>
<organism evidence="13 14">
    <name type="scientific">Tolypocladium paradoxum</name>
    <dbReference type="NCBI Taxonomy" id="94208"/>
    <lineage>
        <taxon>Eukaryota</taxon>
        <taxon>Fungi</taxon>
        <taxon>Dikarya</taxon>
        <taxon>Ascomycota</taxon>
        <taxon>Pezizomycotina</taxon>
        <taxon>Sordariomycetes</taxon>
        <taxon>Hypocreomycetidae</taxon>
        <taxon>Hypocreales</taxon>
        <taxon>Ophiocordycipitaceae</taxon>
        <taxon>Tolypocladium</taxon>
    </lineage>
</organism>
<evidence type="ECO:0000256" key="4">
    <source>
        <dbReference type="ARBA" id="ARBA00022806"/>
    </source>
</evidence>
<proteinExistence type="inferred from homology"/>
<evidence type="ECO:0000256" key="3">
    <source>
        <dbReference type="ARBA" id="ARBA00022801"/>
    </source>
</evidence>
<accession>A0A2S4KWQ9</accession>
<gene>
    <name evidence="13" type="ORF">TPAR_05155</name>
</gene>
<dbReference type="OrthoDB" id="10265785at2759"/>
<dbReference type="Pfam" id="PF00271">
    <property type="entry name" value="Helicase_C"/>
    <property type="match status" value="1"/>
</dbReference>
<sequence length="508" mass="54791">MSDLASRITDPKGVAAKPAAATEPGAATEPAPTTEPAPATEPGPTTAADPTVEDAQLDGTVEALGGSGLQEPEWDVEVSLSELQNNEATPFHSATAWQELGLSDSILKGLLALNFLKPSKVQGKSLPLMLSDPPRNMLAQSQSGTGKTAAFVTAILSRVDFSQPQQPQALVLAPSRELARQIEGVVAAIGRFIENLKVAAAIPGALPRGEPVRASVIVGTPGTVMDTVRRKQLDVSKLKVLVLDEADNMLDQQGLGDQCMRVKSMLPREIQTLLFSATFPDKVNNYAGKFAPNAHTLKLQRSELTVKGISQMFIDCPDNNTRYEVLCKLYGLMTIGQSVIFVKTRESANEIQRRMVADGHKVSALHAAFDGNERDELLAKFRSGENKVLIATNVLARGIDVSSVSMVINYDIPMKGRGDTEPDAETYLHRIGRTGRFGRIGVSISFVYDKRSFDALSKIATTFGIDLVRLDTVDWDEAEEKVKEVIKKNRAQASYAPSATDKQQGAVP</sequence>
<reference evidence="13 14" key="1">
    <citation type="submission" date="2018-01" db="EMBL/GenBank/DDBJ databases">
        <title>Harnessing the power of phylogenomics to disentangle the directionality and signatures of interkingdom host jumping in the parasitic fungal genus Tolypocladium.</title>
        <authorList>
            <person name="Quandt C.A."/>
            <person name="Patterson W."/>
            <person name="Spatafora J.W."/>
        </authorList>
    </citation>
    <scope>NUCLEOTIDE SEQUENCE [LARGE SCALE GENOMIC DNA]</scope>
    <source>
        <strain evidence="13 14">NRBC 100945</strain>
    </source>
</reference>
<protein>
    <recommendedName>
        <fullName evidence="1">RNA helicase</fullName>
        <ecNumber evidence="1">3.6.4.13</ecNumber>
    </recommendedName>
</protein>
<dbReference type="Gene3D" id="3.40.50.300">
    <property type="entry name" value="P-loop containing nucleotide triphosphate hydrolases"/>
    <property type="match status" value="2"/>
</dbReference>
<keyword evidence="4 8" id="KW-0347">Helicase</keyword>
<feature type="compositionally biased region" description="Low complexity" evidence="9">
    <location>
        <begin position="15"/>
        <end position="32"/>
    </location>
</feature>
<evidence type="ECO:0000313" key="13">
    <source>
        <dbReference type="EMBL" id="POR34635.1"/>
    </source>
</evidence>
<feature type="domain" description="Helicase C-terminal" evidence="11">
    <location>
        <begin position="325"/>
        <end position="486"/>
    </location>
</feature>
<dbReference type="Pfam" id="PF00270">
    <property type="entry name" value="DEAD"/>
    <property type="match status" value="1"/>
</dbReference>
<evidence type="ECO:0000256" key="9">
    <source>
        <dbReference type="SAM" id="MobiDB-lite"/>
    </source>
</evidence>
<evidence type="ECO:0000256" key="7">
    <source>
        <dbReference type="PROSITE-ProRule" id="PRU00552"/>
    </source>
</evidence>
<dbReference type="EMBL" id="PKSG01000501">
    <property type="protein sequence ID" value="POR34635.1"/>
    <property type="molecule type" value="Genomic_DNA"/>
</dbReference>
<feature type="domain" description="DEAD-box RNA helicase Q" evidence="12">
    <location>
        <begin position="95"/>
        <end position="123"/>
    </location>
</feature>
<evidence type="ECO:0000256" key="5">
    <source>
        <dbReference type="ARBA" id="ARBA00022840"/>
    </source>
</evidence>
<dbReference type="CDD" id="cd18787">
    <property type="entry name" value="SF2_C_DEAD"/>
    <property type="match status" value="1"/>
</dbReference>
<dbReference type="PANTHER" id="PTHR47958">
    <property type="entry name" value="ATP-DEPENDENT RNA HELICASE DBP3"/>
    <property type="match status" value="1"/>
</dbReference>
<evidence type="ECO:0000259" key="10">
    <source>
        <dbReference type="PROSITE" id="PS51192"/>
    </source>
</evidence>
<comment type="caution">
    <text evidence="13">The sequence shown here is derived from an EMBL/GenBank/DDBJ whole genome shotgun (WGS) entry which is preliminary data.</text>
</comment>